<organism evidence="3 4">
    <name type="scientific">Pyruvatibacter mobilis</name>
    <dbReference type="NCBI Taxonomy" id="1712261"/>
    <lineage>
        <taxon>Bacteria</taxon>
        <taxon>Pseudomonadati</taxon>
        <taxon>Pseudomonadota</taxon>
        <taxon>Alphaproteobacteria</taxon>
        <taxon>Hyphomicrobiales</taxon>
        <taxon>Parvibaculaceae</taxon>
        <taxon>Pyruvatibacter</taxon>
    </lineage>
</organism>
<dbReference type="InterPro" id="IPR002491">
    <property type="entry name" value="ABC_transptr_periplasmic_BD"/>
</dbReference>
<dbReference type="InterPro" id="IPR050902">
    <property type="entry name" value="ABC_Transporter_SBP"/>
</dbReference>
<evidence type="ECO:0000259" key="2">
    <source>
        <dbReference type="PROSITE" id="PS50983"/>
    </source>
</evidence>
<dbReference type="PANTHER" id="PTHR30535:SF4">
    <property type="entry name" value="HEMIN-BINDING PERIPLASMIC PROTEIN HMUT"/>
    <property type="match status" value="1"/>
</dbReference>
<gene>
    <name evidence="3" type="ORF">GTQ45_05995</name>
</gene>
<feature type="domain" description="Fe/B12 periplasmic-binding" evidence="2">
    <location>
        <begin position="32"/>
        <end position="286"/>
    </location>
</feature>
<feature type="chain" id="PRO_5032597880" evidence="1">
    <location>
        <begin position="27"/>
        <end position="304"/>
    </location>
</feature>
<dbReference type="Pfam" id="PF01497">
    <property type="entry name" value="Peripla_BP_2"/>
    <property type="match status" value="1"/>
</dbReference>
<comment type="caution">
    <text evidence="3">The sequence shown here is derived from an EMBL/GenBank/DDBJ whole genome shotgun (WGS) entry which is preliminary data.</text>
</comment>
<sequence>MSRRVRSALAGVLAAVLTGAGPHAVAAEAPERIISVGGAVTETLFALGLGDRIVAVDSTSLYPAEATALPQVGYLRQLSSEGVLAQRPDMVLLGEGAGPASAVEQITNSGLAVENIAIGWSPESVTTMIRKVGDATGAGDRAGTLADSVAADFAALADAVPQEDGPTVLLVISAGAGPLLGAGTHTAAEVAISLAGGRLALPTLEGYKPLSLEPVLAADPDYIIVPSHVVEILGGMDGLRELDVIAETNAGRNGRIIIADSLYLLGFGPRAPQAAADLARIFHPDADIPLESAGGDHPLIQLAK</sequence>
<dbReference type="GeneID" id="300655256"/>
<dbReference type="RefSeq" id="WP_170080200.1">
    <property type="nucleotide sequence ID" value="NZ_CP051630.1"/>
</dbReference>
<dbReference type="PANTHER" id="PTHR30535">
    <property type="entry name" value="VITAMIN B12-BINDING PROTEIN"/>
    <property type="match status" value="1"/>
</dbReference>
<dbReference type="EMBL" id="WXYQ01000005">
    <property type="protein sequence ID" value="NBG95278.1"/>
    <property type="molecule type" value="Genomic_DNA"/>
</dbReference>
<evidence type="ECO:0000313" key="3">
    <source>
        <dbReference type="EMBL" id="NBG95278.1"/>
    </source>
</evidence>
<feature type="signal peptide" evidence="1">
    <location>
        <begin position="1"/>
        <end position="26"/>
    </location>
</feature>
<reference evidence="3 4" key="1">
    <citation type="journal article" date="2016" name="Int. J. Syst. Evol. Microbiol.">
        <title>Pyruvatibacter mobilis gen. nov., sp. nov., a marine bacterium from the culture broth of Picochlorum sp. 122.</title>
        <authorList>
            <person name="Wang G."/>
            <person name="Tang M."/>
            <person name="Wu H."/>
            <person name="Dai S."/>
            <person name="Li T."/>
            <person name="Chen C."/>
            <person name="He H."/>
            <person name="Fan J."/>
            <person name="Xiang W."/>
            <person name="Li X."/>
        </authorList>
    </citation>
    <scope>NUCLEOTIDE SEQUENCE [LARGE SCALE GENOMIC DNA]</scope>
    <source>
        <strain evidence="3 4">GYP-11</strain>
    </source>
</reference>
<dbReference type="Proteomes" id="UP000470384">
    <property type="component" value="Unassembled WGS sequence"/>
</dbReference>
<dbReference type="Gene3D" id="3.40.50.1980">
    <property type="entry name" value="Nitrogenase molybdenum iron protein domain"/>
    <property type="match status" value="2"/>
</dbReference>
<dbReference type="AlphaFoldDB" id="A0A845QAF7"/>
<accession>A0A845QAF7</accession>
<keyword evidence="4" id="KW-1185">Reference proteome</keyword>
<evidence type="ECO:0000313" key="4">
    <source>
        <dbReference type="Proteomes" id="UP000470384"/>
    </source>
</evidence>
<name>A0A845QAF7_9HYPH</name>
<keyword evidence="1" id="KW-0732">Signal</keyword>
<evidence type="ECO:0000256" key="1">
    <source>
        <dbReference type="SAM" id="SignalP"/>
    </source>
</evidence>
<protein>
    <submittedName>
        <fullName evidence="3">ABC transporter substrate-binding protein</fullName>
    </submittedName>
</protein>
<dbReference type="SUPFAM" id="SSF53807">
    <property type="entry name" value="Helical backbone' metal receptor"/>
    <property type="match status" value="1"/>
</dbReference>
<dbReference type="PROSITE" id="PS50983">
    <property type="entry name" value="FE_B12_PBP"/>
    <property type="match status" value="1"/>
</dbReference>
<proteinExistence type="predicted"/>